<gene>
    <name evidence="1" type="ORF">FBU59_007000</name>
</gene>
<dbReference type="Proteomes" id="UP001150603">
    <property type="component" value="Unassembled WGS sequence"/>
</dbReference>
<organism evidence="1 2">
    <name type="scientific">Linderina macrospora</name>
    <dbReference type="NCBI Taxonomy" id="4868"/>
    <lineage>
        <taxon>Eukaryota</taxon>
        <taxon>Fungi</taxon>
        <taxon>Fungi incertae sedis</taxon>
        <taxon>Zoopagomycota</taxon>
        <taxon>Kickxellomycotina</taxon>
        <taxon>Kickxellomycetes</taxon>
        <taxon>Kickxellales</taxon>
        <taxon>Kickxellaceae</taxon>
        <taxon>Linderina</taxon>
    </lineage>
</organism>
<accession>A0ACC1IYE7</accession>
<comment type="caution">
    <text evidence="1">The sequence shown here is derived from an EMBL/GenBank/DDBJ whole genome shotgun (WGS) entry which is preliminary data.</text>
</comment>
<keyword evidence="2" id="KW-1185">Reference proteome</keyword>
<evidence type="ECO:0000313" key="1">
    <source>
        <dbReference type="EMBL" id="KAJ1929956.1"/>
    </source>
</evidence>
<sequence>MDFMEHDLRALMESMKDPFQPSEVKSLMHQLLSALAHLHTNWIVHRDLKTSNLLMANGGLLKVADFGLARKYGSPLGDMTGLVVTLWYRAPELLFGQKHYSTPVDMWSAGCIFAELFLGEPLAPGRGEIDQIARVFSLLGSPTDESWPGFRDLPNARLFKFTGKPGDARLREKMFRRQGVTPAAYDLLCRLLTFDPARRISAQDALEHPYFSEHPPPKDPAMFPTWPSKSTAAPP</sequence>
<evidence type="ECO:0000313" key="2">
    <source>
        <dbReference type="Proteomes" id="UP001150603"/>
    </source>
</evidence>
<name>A0ACC1IYE7_9FUNG</name>
<proteinExistence type="predicted"/>
<dbReference type="EMBL" id="JANBPW010006452">
    <property type="protein sequence ID" value="KAJ1929956.1"/>
    <property type="molecule type" value="Genomic_DNA"/>
</dbReference>
<protein>
    <submittedName>
        <fullName evidence="1">Uncharacterized protein</fullName>
    </submittedName>
</protein>
<reference evidence="1" key="1">
    <citation type="submission" date="2022-07" db="EMBL/GenBank/DDBJ databases">
        <title>Phylogenomic reconstructions and comparative analyses of Kickxellomycotina fungi.</title>
        <authorList>
            <person name="Reynolds N.K."/>
            <person name="Stajich J.E."/>
            <person name="Barry K."/>
            <person name="Grigoriev I.V."/>
            <person name="Crous P."/>
            <person name="Smith M.E."/>
        </authorList>
    </citation>
    <scope>NUCLEOTIDE SEQUENCE</scope>
    <source>
        <strain evidence="1">NRRL 5244</strain>
    </source>
</reference>